<feature type="transmembrane region" description="Helical" evidence="1">
    <location>
        <begin position="12"/>
        <end position="31"/>
    </location>
</feature>
<keyword evidence="1" id="KW-0812">Transmembrane</keyword>
<feature type="transmembrane region" description="Helical" evidence="1">
    <location>
        <begin position="37"/>
        <end position="56"/>
    </location>
</feature>
<dbReference type="GeneID" id="93736304"/>
<evidence type="ECO:0000256" key="1">
    <source>
        <dbReference type="SAM" id="Phobius"/>
    </source>
</evidence>
<name>A0A068Z2U2_9GAMM</name>
<dbReference type="Pfam" id="PF04971">
    <property type="entry name" value="Phage_holin_2_1"/>
    <property type="match status" value="1"/>
</dbReference>
<protein>
    <submittedName>
        <fullName evidence="2">Lysis protein</fullName>
    </submittedName>
</protein>
<reference evidence="2 3" key="1">
    <citation type="journal article" date="2014" name="Genome Announc.">
        <title>Whole-Genome Sequence of Serratia symbiotica Strain CWBI-2.3T, a Free-Living Symbiont of the Black Bean Aphid Aphis fabae.</title>
        <authorList>
            <person name="Foray V."/>
            <person name="Grigorescu A.S."/>
            <person name="Sabri A."/>
            <person name="Haubruge E."/>
            <person name="Lognay G."/>
            <person name="Francis F."/>
            <person name="Fauconnier M.L."/>
            <person name="Hance T."/>
            <person name="Thonart P."/>
        </authorList>
    </citation>
    <scope>NUCLEOTIDE SEQUENCE [LARGE SCALE GENOMIC DNA]</scope>
    <source>
        <strain evidence="2">CWBI-2.3</strain>
    </source>
</reference>
<keyword evidence="1" id="KW-0472">Membrane</keyword>
<dbReference type="EMBL" id="CP050855">
    <property type="protein sequence ID" value="QLH62775.1"/>
    <property type="molecule type" value="Genomic_DNA"/>
</dbReference>
<dbReference type="GO" id="GO:0140911">
    <property type="term" value="F:pore-forming activity"/>
    <property type="evidence" value="ECO:0007669"/>
    <property type="project" value="InterPro"/>
</dbReference>
<dbReference type="GO" id="GO:0001907">
    <property type="term" value="P:symbiont-mediated killing of host cell"/>
    <property type="evidence" value="ECO:0007669"/>
    <property type="project" value="InterPro"/>
</dbReference>
<keyword evidence="1" id="KW-1133">Transmembrane helix</keyword>
<evidence type="ECO:0000313" key="3">
    <source>
        <dbReference type="Proteomes" id="UP000042738"/>
    </source>
</evidence>
<organism evidence="2 3">
    <name type="scientific">Serratia symbiotica</name>
    <dbReference type="NCBI Taxonomy" id="138074"/>
    <lineage>
        <taxon>Bacteria</taxon>
        <taxon>Pseudomonadati</taxon>
        <taxon>Pseudomonadota</taxon>
        <taxon>Gammaproteobacteria</taxon>
        <taxon>Enterobacterales</taxon>
        <taxon>Yersiniaceae</taxon>
        <taxon>Serratia</taxon>
    </lineage>
</organism>
<sequence>MKLMTEKIAAGINYCIAGGLCTGGLIDWFRHVDWNQVAVIGGFLLGLITYLTQTYFDWRRTRAYEKGVNAGLITEPPAKRGLFNKEAE</sequence>
<dbReference type="InterPro" id="IPR007054">
    <property type="entry name" value="Lysis_S"/>
</dbReference>
<accession>A0A068Z2U2</accession>
<gene>
    <name evidence="2" type="ORF">SYMBAF_07215</name>
</gene>
<dbReference type="AlphaFoldDB" id="A0A068Z2U2"/>
<proteinExistence type="predicted"/>
<dbReference type="RefSeq" id="WP_040265680.1">
    <property type="nucleotide sequence ID" value="NZ_CAXKXZ010000006.1"/>
</dbReference>
<dbReference type="Proteomes" id="UP000042738">
    <property type="component" value="Chromosome"/>
</dbReference>
<evidence type="ECO:0000313" key="2">
    <source>
        <dbReference type="EMBL" id="QLH62775.1"/>
    </source>
</evidence>
<dbReference type="STRING" id="138074.SYMBAF_50142"/>